<evidence type="ECO:0000256" key="12">
    <source>
        <dbReference type="HAMAP-Rule" id="MF_00071"/>
    </source>
</evidence>
<comment type="similarity">
    <text evidence="1 12">Belongs to the TRAFAC class translation factor GTPase superfamily. Classic translation factor GTPase family. LepA subfamily.</text>
</comment>
<dbReference type="Gene3D" id="3.30.70.2570">
    <property type="entry name" value="Elongation factor 4, C-terminal domain"/>
    <property type="match status" value="1"/>
</dbReference>
<reference evidence="14 15" key="1">
    <citation type="journal article" date="2016" name="Nat. Commun.">
        <title>Thousands of microbial genomes shed light on interconnected biogeochemical processes in an aquifer system.</title>
        <authorList>
            <person name="Anantharaman K."/>
            <person name="Brown C.T."/>
            <person name="Hug L.A."/>
            <person name="Sharon I."/>
            <person name="Castelle C.J."/>
            <person name="Probst A.J."/>
            <person name="Thomas B.C."/>
            <person name="Singh A."/>
            <person name="Wilkins M.J."/>
            <person name="Karaoz U."/>
            <person name="Brodie E.L."/>
            <person name="Williams K.H."/>
            <person name="Hubbard S.S."/>
            <person name="Banfield J.F."/>
        </authorList>
    </citation>
    <scope>NUCLEOTIDE SEQUENCE [LARGE SCALE GENOMIC DNA]</scope>
</reference>
<dbReference type="Pfam" id="PF14492">
    <property type="entry name" value="EFG_III"/>
    <property type="match status" value="1"/>
</dbReference>
<dbReference type="Gene3D" id="2.40.30.10">
    <property type="entry name" value="Translation factors"/>
    <property type="match status" value="1"/>
</dbReference>
<proteinExistence type="inferred from homology"/>
<comment type="caution">
    <text evidence="14">The sequence shown here is derived from an EMBL/GenBank/DDBJ whole genome shotgun (WGS) entry which is preliminary data.</text>
</comment>
<dbReference type="Pfam" id="PF00679">
    <property type="entry name" value="EFG_C"/>
    <property type="match status" value="1"/>
</dbReference>
<dbReference type="EC" id="3.6.5.n1" evidence="11 12"/>
<dbReference type="GO" id="GO:0003924">
    <property type="term" value="F:GTPase activity"/>
    <property type="evidence" value="ECO:0007669"/>
    <property type="project" value="UniProtKB-UniRule"/>
</dbReference>
<keyword evidence="14" id="KW-0251">Elongation factor</keyword>
<dbReference type="InterPro" id="IPR004161">
    <property type="entry name" value="EFTu-like_2"/>
</dbReference>
<dbReference type="InterPro" id="IPR013842">
    <property type="entry name" value="LepA_CTD"/>
</dbReference>
<comment type="function">
    <text evidence="9 12">Required for accurate and efficient protein synthesis under certain stress conditions. May act as a fidelity factor of the translation reaction, by catalyzing a one-codon backward translocation of tRNAs on improperly translocated ribosomes. Back-translocation proceeds from a post-translocation (POST) complex to a pre-translocation (PRE) complex, thus giving elongation factor G a second chance to translocate the tRNAs correctly. Binds to ribosomes in a GTP-dependent manner.</text>
</comment>
<dbReference type="PRINTS" id="PR00315">
    <property type="entry name" value="ELONGATNFCT"/>
</dbReference>
<keyword evidence="2 12" id="KW-1003">Cell membrane</keyword>
<organism evidence="14 15">
    <name type="scientific">Candidatus Nealsonbacteria bacterium RIFCSPHIGHO2_01_FULL_43_31</name>
    <dbReference type="NCBI Taxonomy" id="1801665"/>
    <lineage>
        <taxon>Bacteria</taxon>
        <taxon>Candidatus Nealsoniibacteriota</taxon>
    </lineage>
</organism>
<dbReference type="FunFam" id="2.40.30.10:FF:000015">
    <property type="entry name" value="Translation factor GUF1, mitochondrial"/>
    <property type="match status" value="1"/>
</dbReference>
<dbReference type="InterPro" id="IPR000795">
    <property type="entry name" value="T_Tr_GTP-bd_dom"/>
</dbReference>
<keyword evidence="4 12" id="KW-0378">Hydrolase</keyword>
<evidence type="ECO:0000313" key="15">
    <source>
        <dbReference type="Proteomes" id="UP000178721"/>
    </source>
</evidence>
<dbReference type="CDD" id="cd03699">
    <property type="entry name" value="EF4_II"/>
    <property type="match status" value="1"/>
</dbReference>
<dbReference type="Gene3D" id="3.40.50.300">
    <property type="entry name" value="P-loop containing nucleotide triphosphate hydrolases"/>
    <property type="match status" value="1"/>
</dbReference>
<dbReference type="InterPro" id="IPR027417">
    <property type="entry name" value="P-loop_NTPase"/>
</dbReference>
<comment type="similarity">
    <text evidence="10">Belongs to the GTP-binding elongation factor family. LepA subfamily.</text>
</comment>
<evidence type="ECO:0000256" key="3">
    <source>
        <dbReference type="ARBA" id="ARBA00022741"/>
    </source>
</evidence>
<dbReference type="Gene3D" id="3.30.70.240">
    <property type="match status" value="1"/>
</dbReference>
<dbReference type="GO" id="GO:0043022">
    <property type="term" value="F:ribosome binding"/>
    <property type="evidence" value="ECO:0007669"/>
    <property type="project" value="UniProtKB-UniRule"/>
</dbReference>
<keyword evidence="7 12" id="KW-0472">Membrane</keyword>
<evidence type="ECO:0000256" key="8">
    <source>
        <dbReference type="ARBA" id="ARBA00050293"/>
    </source>
</evidence>
<gene>
    <name evidence="12" type="primary">lepA</name>
    <name evidence="14" type="ORF">A2654_01145</name>
</gene>
<dbReference type="AlphaFoldDB" id="A0A1G2E4S9"/>
<protein>
    <recommendedName>
        <fullName evidence="11 12">Elongation factor 4</fullName>
        <shortName evidence="12">EF-4</shortName>
        <ecNumber evidence="11 12">3.6.5.n1</ecNumber>
    </recommendedName>
    <alternativeName>
        <fullName evidence="12">Ribosomal back-translocase LepA</fullName>
    </alternativeName>
</protein>
<evidence type="ECO:0000256" key="5">
    <source>
        <dbReference type="ARBA" id="ARBA00022917"/>
    </source>
</evidence>
<keyword evidence="5 12" id="KW-0648">Protein biosynthesis</keyword>
<dbReference type="InterPro" id="IPR009000">
    <property type="entry name" value="Transl_B-barrel_sf"/>
</dbReference>
<dbReference type="NCBIfam" id="TIGR01393">
    <property type="entry name" value="lepA"/>
    <property type="match status" value="1"/>
</dbReference>
<evidence type="ECO:0000256" key="11">
    <source>
        <dbReference type="ARBA" id="ARBA00066744"/>
    </source>
</evidence>
<evidence type="ECO:0000256" key="7">
    <source>
        <dbReference type="ARBA" id="ARBA00023136"/>
    </source>
</evidence>
<feature type="domain" description="Tr-type G" evidence="13">
    <location>
        <begin position="3"/>
        <end position="180"/>
    </location>
</feature>
<comment type="catalytic activity">
    <reaction evidence="8 12">
        <text>GTP + H2O = GDP + phosphate + H(+)</text>
        <dbReference type="Rhea" id="RHEA:19669"/>
        <dbReference type="ChEBI" id="CHEBI:15377"/>
        <dbReference type="ChEBI" id="CHEBI:15378"/>
        <dbReference type="ChEBI" id="CHEBI:37565"/>
        <dbReference type="ChEBI" id="CHEBI:43474"/>
        <dbReference type="ChEBI" id="CHEBI:58189"/>
        <dbReference type="EC" id="3.6.5.n1"/>
    </reaction>
</comment>
<keyword evidence="3 12" id="KW-0547">Nucleotide-binding</keyword>
<dbReference type="HAMAP" id="MF_00071">
    <property type="entry name" value="LepA"/>
    <property type="match status" value="1"/>
</dbReference>
<dbReference type="InterPro" id="IPR005225">
    <property type="entry name" value="Small_GTP-bd"/>
</dbReference>
<dbReference type="Pfam" id="PF03144">
    <property type="entry name" value="GTP_EFTU_D2"/>
    <property type="match status" value="1"/>
</dbReference>
<dbReference type="InterPro" id="IPR000640">
    <property type="entry name" value="EFG_V-like"/>
</dbReference>
<dbReference type="PANTHER" id="PTHR43512">
    <property type="entry name" value="TRANSLATION FACTOR GUF1-RELATED"/>
    <property type="match status" value="1"/>
</dbReference>
<dbReference type="GO" id="GO:0005525">
    <property type="term" value="F:GTP binding"/>
    <property type="evidence" value="ECO:0007669"/>
    <property type="project" value="UniProtKB-UniRule"/>
</dbReference>
<dbReference type="SUPFAM" id="SSF54980">
    <property type="entry name" value="EF-G C-terminal domain-like"/>
    <property type="match status" value="2"/>
</dbReference>
<comment type="subcellular location">
    <subcellularLocation>
        <location evidence="12">Cell membrane</location>
        <topology evidence="12">Peripheral membrane protein</topology>
        <orientation evidence="12">Cytoplasmic side</orientation>
    </subcellularLocation>
</comment>
<dbReference type="GO" id="GO:0005886">
    <property type="term" value="C:plasma membrane"/>
    <property type="evidence" value="ECO:0007669"/>
    <property type="project" value="UniProtKB-SubCell"/>
</dbReference>
<dbReference type="Pfam" id="PF06421">
    <property type="entry name" value="LepA_C"/>
    <property type="match status" value="1"/>
</dbReference>
<keyword evidence="6 12" id="KW-0342">GTP-binding</keyword>
<dbReference type="SUPFAM" id="SSF52540">
    <property type="entry name" value="P-loop containing nucleoside triphosphate hydrolases"/>
    <property type="match status" value="1"/>
</dbReference>
<feature type="binding site" evidence="12">
    <location>
        <begin position="15"/>
        <end position="20"/>
    </location>
    <ligand>
        <name>GTP</name>
        <dbReference type="ChEBI" id="CHEBI:37565"/>
    </ligand>
</feature>
<feature type="binding site" evidence="12">
    <location>
        <begin position="127"/>
        <end position="130"/>
    </location>
    <ligand>
        <name>GTP</name>
        <dbReference type="ChEBI" id="CHEBI:37565"/>
    </ligand>
</feature>
<evidence type="ECO:0000256" key="1">
    <source>
        <dbReference type="ARBA" id="ARBA00005454"/>
    </source>
</evidence>
<dbReference type="GO" id="GO:0045727">
    <property type="term" value="P:positive regulation of translation"/>
    <property type="evidence" value="ECO:0007669"/>
    <property type="project" value="UniProtKB-UniRule"/>
</dbReference>
<dbReference type="Pfam" id="PF00009">
    <property type="entry name" value="GTP_EFTU"/>
    <property type="match status" value="1"/>
</dbReference>
<dbReference type="InterPro" id="IPR035647">
    <property type="entry name" value="EFG_III/V"/>
</dbReference>
<dbReference type="PANTHER" id="PTHR43512:SF4">
    <property type="entry name" value="TRANSLATION FACTOR GUF1 HOMOLOG, CHLOROPLASTIC"/>
    <property type="match status" value="1"/>
</dbReference>
<evidence type="ECO:0000256" key="9">
    <source>
        <dbReference type="ARBA" id="ARBA00057626"/>
    </source>
</evidence>
<evidence type="ECO:0000259" key="13">
    <source>
        <dbReference type="PROSITE" id="PS51722"/>
    </source>
</evidence>
<dbReference type="PROSITE" id="PS51722">
    <property type="entry name" value="G_TR_2"/>
    <property type="match status" value="1"/>
</dbReference>
<dbReference type="InterPro" id="IPR006297">
    <property type="entry name" value="EF-4"/>
</dbReference>
<dbReference type="SUPFAM" id="SSF50447">
    <property type="entry name" value="Translation proteins"/>
    <property type="match status" value="1"/>
</dbReference>
<dbReference type="FunFam" id="3.30.70.2570:FF:000001">
    <property type="entry name" value="Translation factor GUF1, mitochondrial"/>
    <property type="match status" value="1"/>
</dbReference>
<dbReference type="Gene3D" id="3.30.70.870">
    <property type="entry name" value="Elongation Factor G (Translational Gtpase), domain 3"/>
    <property type="match status" value="1"/>
</dbReference>
<dbReference type="NCBIfam" id="TIGR00231">
    <property type="entry name" value="small_GTP"/>
    <property type="match status" value="1"/>
</dbReference>
<name>A0A1G2E4S9_9BACT</name>
<accession>A0A1G2E4S9</accession>
<evidence type="ECO:0000313" key="14">
    <source>
        <dbReference type="EMBL" id="OGZ20271.1"/>
    </source>
</evidence>
<dbReference type="InterPro" id="IPR038363">
    <property type="entry name" value="LepA_C_sf"/>
</dbReference>
<dbReference type="Proteomes" id="UP000178721">
    <property type="component" value="Unassembled WGS sequence"/>
</dbReference>
<dbReference type="GO" id="GO:0003746">
    <property type="term" value="F:translation elongation factor activity"/>
    <property type="evidence" value="ECO:0007669"/>
    <property type="project" value="UniProtKB-UniRule"/>
</dbReference>
<dbReference type="InterPro" id="IPR041095">
    <property type="entry name" value="EFG_II"/>
</dbReference>
<dbReference type="EMBL" id="MHMA01000019">
    <property type="protein sequence ID" value="OGZ20271.1"/>
    <property type="molecule type" value="Genomic_DNA"/>
</dbReference>
<sequence>MLNQIRNFCIISHVNHGKSTLADRFLEMTNTIPMDKMRPQYLNAMDLEREKGITIKMTPVRMKFNDYTLNLIDTPGHVDFGYEVSRSLAAVEGAILLVDATKGIQAQTIGNLELAKHQKLVIIPAINKIDSPQAKIEETEKEMMSLLDVQASDIIRISAKDGVNIDKVIAAVLAKVPAPQGEAQKPLKALVFDSKYDAFKGVLAYVRIFDGEVKKNDKIYLMQSKAAGEVKEVGIFNPEFFPTERLGPGDIGYIATGIKIPGQVRVGETITLVGQTPEVLPGYQEPNPMVFLSVYPENPDDFELLKDSLERLKLNDAALSFKPDFKEGLGRGFQCGFLGLLHTEIIAERLKREFDLNLILSTPSVIYKLTLAGGKEIFVYTSADWPDPTKIVQSQELWIKLQVLTPVEYLGSVLQLLESIESKQLKTDSLSQGKVELLYEVPLREIITKSFYDKLKGVSQGFASMNYEILGWRQAHLVKLDILILGKSDEAFSRIVPEKEAFIEGRKTVEKLKEVLPSQLFAVPLQAAVGGKIIARATISARRRDVIAPLYGGDYTRKKKLLEKQKKGKKDLKEKGRIKIPSKTFLEVFKI</sequence>
<evidence type="ECO:0000256" key="2">
    <source>
        <dbReference type="ARBA" id="ARBA00022475"/>
    </source>
</evidence>
<evidence type="ECO:0000256" key="10">
    <source>
        <dbReference type="ARBA" id="ARBA00061052"/>
    </source>
</evidence>
<evidence type="ECO:0000256" key="4">
    <source>
        <dbReference type="ARBA" id="ARBA00022801"/>
    </source>
</evidence>
<evidence type="ECO:0000256" key="6">
    <source>
        <dbReference type="ARBA" id="ARBA00023134"/>
    </source>
</evidence>